<dbReference type="RefSeq" id="WP_064986466.1">
    <property type="nucleotide sequence ID" value="NZ_CP033507.1"/>
</dbReference>
<dbReference type="PANTHER" id="PTHR35936">
    <property type="entry name" value="MEMBRANE-BOUND LYTIC MUREIN TRANSGLYCOSYLASE F"/>
    <property type="match status" value="1"/>
</dbReference>
<dbReference type="SUPFAM" id="SSF53850">
    <property type="entry name" value="Periplasmic binding protein-like II"/>
    <property type="match status" value="1"/>
</dbReference>
<dbReference type="InterPro" id="IPR001638">
    <property type="entry name" value="Solute-binding_3/MltF_N"/>
</dbReference>
<dbReference type="EMBL" id="QZXA01000001">
    <property type="protein sequence ID" value="RJT38265.1"/>
    <property type="molecule type" value="Genomic_DNA"/>
</dbReference>
<dbReference type="PANTHER" id="PTHR35936:SF17">
    <property type="entry name" value="ARGININE-BINDING EXTRACELLULAR PROTEIN ARTP"/>
    <property type="match status" value="1"/>
</dbReference>
<dbReference type="CDD" id="cd01004">
    <property type="entry name" value="PBP2_MidA_like"/>
    <property type="match status" value="1"/>
</dbReference>
<organism evidence="2 3">
    <name type="scientific">Mesorhizobium jarvisii</name>
    <dbReference type="NCBI Taxonomy" id="1777867"/>
    <lineage>
        <taxon>Bacteria</taxon>
        <taxon>Pseudomonadati</taxon>
        <taxon>Pseudomonadota</taxon>
        <taxon>Alphaproteobacteria</taxon>
        <taxon>Hyphomicrobiales</taxon>
        <taxon>Phyllobacteriaceae</taxon>
        <taxon>Mesorhizobium</taxon>
    </lineage>
</organism>
<keyword evidence="1" id="KW-0732">Signal</keyword>
<dbReference type="Proteomes" id="UP000275530">
    <property type="component" value="Unassembled WGS sequence"/>
</dbReference>
<protein>
    <submittedName>
        <fullName evidence="2">ABC transporter substrate-binding protein</fullName>
    </submittedName>
</protein>
<reference evidence="2 3" key="1">
    <citation type="submission" date="2018-09" db="EMBL/GenBank/DDBJ databases">
        <title>Mesorhizobium carmichaelinearum sp. nov. isolated from Carmichaelinea spp. root nodules in New Zealand.</title>
        <authorList>
            <person name="De Meyer S.E."/>
        </authorList>
    </citation>
    <scope>NUCLEOTIDE SEQUENCE [LARGE SCALE GENOMIC DNA]</scope>
    <source>
        <strain evidence="2 3">LMG 28313</strain>
    </source>
</reference>
<evidence type="ECO:0000256" key="1">
    <source>
        <dbReference type="ARBA" id="ARBA00022729"/>
    </source>
</evidence>
<gene>
    <name evidence="2" type="ORF">D3242_03320</name>
</gene>
<evidence type="ECO:0000313" key="3">
    <source>
        <dbReference type="Proteomes" id="UP000275530"/>
    </source>
</evidence>
<evidence type="ECO:0000313" key="2">
    <source>
        <dbReference type="EMBL" id="RJT38265.1"/>
    </source>
</evidence>
<comment type="caution">
    <text evidence="2">The sequence shown here is derived from an EMBL/GenBank/DDBJ whole genome shotgun (WGS) entry which is preliminary data.</text>
</comment>
<dbReference type="Gene3D" id="3.40.190.10">
    <property type="entry name" value="Periplasmic binding protein-like II"/>
    <property type="match status" value="2"/>
</dbReference>
<keyword evidence="3" id="KW-1185">Reference proteome</keyword>
<dbReference type="Pfam" id="PF00497">
    <property type="entry name" value="SBP_bac_3"/>
    <property type="match status" value="1"/>
</dbReference>
<proteinExistence type="predicted"/>
<sequence>MNAYLRMTGLALAISTVAWGGVSRAAEVAKSTEVKQSGTLAVANTLDYAPFEYLDADGKQTGIIIELAGEVAKLVDAKLDVQRTPFPSMIPGLAAGRFKIAWETFSATPERLKQVDFVMFLKAGLAVSTSPDKKASFSGDTPLCGKRIGVSAGSASDFLVDKLSKECTDKGQAAIEKSVFNSSTDIVQAVLSDRVDARMDDATASSYFEVTSKGQLVVLPTLYDVAPLGMAIAKDDKETADMMVAALAELFKNGTYKAILGRYGMGAYAIKEPYFVGTMDALRAE</sequence>
<dbReference type="SMART" id="SM00062">
    <property type="entry name" value="PBPb"/>
    <property type="match status" value="1"/>
</dbReference>
<dbReference type="AlphaFoldDB" id="A0A6M7TEU4"/>
<accession>A0A6M7TEU4</accession>
<name>A0A6M7TEU4_9HYPH</name>